<dbReference type="FunFam" id="3.40.50.300:FF:000628">
    <property type="entry name" value="Endoribonuclease Dicer"/>
    <property type="match status" value="1"/>
</dbReference>
<dbReference type="GO" id="GO:0003677">
    <property type="term" value="F:DNA binding"/>
    <property type="evidence" value="ECO:0007669"/>
    <property type="project" value="InterPro"/>
</dbReference>
<dbReference type="SMART" id="SM00490">
    <property type="entry name" value="HELICc"/>
    <property type="match status" value="1"/>
</dbReference>
<dbReference type="Pfam" id="PF00636">
    <property type="entry name" value="Ribonuclease_3"/>
    <property type="match status" value="2"/>
</dbReference>
<comment type="caution">
    <text evidence="20">The sequence shown here is derived from an EMBL/GenBank/DDBJ whole genome shotgun (WGS) entry which is preliminary data.</text>
</comment>
<evidence type="ECO:0000256" key="12">
    <source>
        <dbReference type="ARBA" id="ARBA00023118"/>
    </source>
</evidence>
<evidence type="ECO:0000256" key="9">
    <source>
        <dbReference type="ARBA" id="ARBA00022806"/>
    </source>
</evidence>
<dbReference type="GO" id="GO:0051607">
    <property type="term" value="P:defense response to virus"/>
    <property type="evidence" value="ECO:0007669"/>
    <property type="project" value="UniProtKB-KW"/>
</dbReference>
<comment type="cofactor">
    <cofactor evidence="1">
        <name>Mn(2+)</name>
        <dbReference type="ChEBI" id="CHEBI:29035"/>
    </cofactor>
</comment>
<evidence type="ECO:0000256" key="3">
    <source>
        <dbReference type="ARBA" id="ARBA00020797"/>
    </source>
</evidence>
<dbReference type="InterPro" id="IPR014001">
    <property type="entry name" value="Helicase_ATP-bd"/>
</dbReference>
<evidence type="ECO:0000259" key="19">
    <source>
        <dbReference type="PROSITE" id="PS51327"/>
    </source>
</evidence>
<keyword evidence="5" id="KW-0479">Metal-binding</keyword>
<dbReference type="Gene3D" id="1.10.1520.10">
    <property type="entry name" value="Ribonuclease III domain"/>
    <property type="match status" value="2"/>
</dbReference>
<proteinExistence type="inferred from homology"/>
<dbReference type="SUPFAM" id="SSF52540">
    <property type="entry name" value="P-loop containing nucleoside triphosphate hydrolases"/>
    <property type="match status" value="1"/>
</dbReference>
<keyword evidence="15" id="KW-0694">RNA-binding</keyword>
<dbReference type="InterPro" id="IPR006935">
    <property type="entry name" value="Helicase/UvrB_N"/>
</dbReference>
<evidence type="ECO:0000256" key="11">
    <source>
        <dbReference type="ARBA" id="ARBA00022842"/>
    </source>
</evidence>
<evidence type="ECO:0000313" key="20">
    <source>
        <dbReference type="EMBL" id="TQV90046.1"/>
    </source>
</evidence>
<dbReference type="PROSITE" id="PS51327">
    <property type="entry name" value="DICER_DSRBF"/>
    <property type="match status" value="1"/>
</dbReference>
<evidence type="ECO:0000256" key="14">
    <source>
        <dbReference type="ARBA" id="ARBA00035116"/>
    </source>
</evidence>
<dbReference type="InterPro" id="IPR005034">
    <property type="entry name" value="Dicer_dimerisation"/>
</dbReference>
<evidence type="ECO:0000256" key="6">
    <source>
        <dbReference type="ARBA" id="ARBA00022737"/>
    </source>
</evidence>
<dbReference type="GO" id="GO:0004525">
    <property type="term" value="F:ribonuclease III activity"/>
    <property type="evidence" value="ECO:0007669"/>
    <property type="project" value="InterPro"/>
</dbReference>
<dbReference type="SUPFAM" id="SSF69065">
    <property type="entry name" value="RNase III domain-like"/>
    <property type="match status" value="2"/>
</dbReference>
<keyword evidence="11" id="KW-0460">Magnesium</keyword>
<evidence type="ECO:0000256" key="1">
    <source>
        <dbReference type="ARBA" id="ARBA00001936"/>
    </source>
</evidence>
<dbReference type="GO" id="GO:0046872">
    <property type="term" value="F:metal ion binding"/>
    <property type="evidence" value="ECO:0007669"/>
    <property type="project" value="UniProtKB-KW"/>
</dbReference>
<comment type="similarity">
    <text evidence="14 15">Belongs to the helicase family. Dicer subfamily.</text>
</comment>
<dbReference type="InterPro" id="IPR027417">
    <property type="entry name" value="P-loop_NTPase"/>
</dbReference>
<dbReference type="InterPro" id="IPR001650">
    <property type="entry name" value="Helicase_C-like"/>
</dbReference>
<dbReference type="CDD" id="cd00593">
    <property type="entry name" value="RIBOc"/>
    <property type="match status" value="2"/>
</dbReference>
<keyword evidence="9" id="KW-0347">Helicase</keyword>
<keyword evidence="13" id="KW-0464">Manganese</keyword>
<dbReference type="PROSITE" id="PS51194">
    <property type="entry name" value="HELICASE_CTER"/>
    <property type="match status" value="1"/>
</dbReference>
<evidence type="ECO:0000256" key="15">
    <source>
        <dbReference type="PROSITE-ProRule" id="PRU00657"/>
    </source>
</evidence>
<evidence type="ECO:0000256" key="4">
    <source>
        <dbReference type="ARBA" id="ARBA00022721"/>
    </source>
</evidence>
<keyword evidence="21" id="KW-1185">Reference proteome</keyword>
<name>A0A545VKB3_9HYPO</name>
<feature type="domain" description="RNase III" evidence="16">
    <location>
        <begin position="1172"/>
        <end position="1330"/>
    </location>
</feature>
<keyword evidence="10" id="KW-0067">ATP-binding</keyword>
<evidence type="ECO:0000256" key="13">
    <source>
        <dbReference type="ARBA" id="ARBA00023211"/>
    </source>
</evidence>
<feature type="domain" description="Helicase ATP-binding" evidence="17">
    <location>
        <begin position="70"/>
        <end position="250"/>
    </location>
</feature>
<dbReference type="PROSITE" id="PS00517">
    <property type="entry name" value="RNASE_3_1"/>
    <property type="match status" value="1"/>
</dbReference>
<accession>A0A545VKB3</accession>
<dbReference type="Pfam" id="PF04851">
    <property type="entry name" value="ResIII"/>
    <property type="match status" value="1"/>
</dbReference>
<organism evidence="20 21">
    <name type="scientific">Cordyceps javanica</name>
    <dbReference type="NCBI Taxonomy" id="43265"/>
    <lineage>
        <taxon>Eukaryota</taxon>
        <taxon>Fungi</taxon>
        <taxon>Dikarya</taxon>
        <taxon>Ascomycota</taxon>
        <taxon>Pezizomycotina</taxon>
        <taxon>Sordariomycetes</taxon>
        <taxon>Hypocreomycetidae</taxon>
        <taxon>Hypocreales</taxon>
        <taxon>Cordycipitaceae</taxon>
        <taxon>Cordyceps</taxon>
    </lineage>
</organism>
<dbReference type="STRING" id="43265.A0A545VKB3"/>
<dbReference type="GO" id="GO:0005634">
    <property type="term" value="C:nucleus"/>
    <property type="evidence" value="ECO:0007669"/>
    <property type="project" value="TreeGrafter"/>
</dbReference>
<feature type="domain" description="RNase III" evidence="16">
    <location>
        <begin position="1004"/>
        <end position="1121"/>
    </location>
</feature>
<dbReference type="CDD" id="cd18034">
    <property type="entry name" value="DEXHc_dicer"/>
    <property type="match status" value="1"/>
</dbReference>
<dbReference type="Pfam" id="PF03368">
    <property type="entry name" value="Dicer_dimer"/>
    <property type="match status" value="1"/>
</dbReference>
<dbReference type="SMART" id="SM00535">
    <property type="entry name" value="RIBOc"/>
    <property type="match status" value="2"/>
</dbReference>
<dbReference type="GO" id="GO:0004386">
    <property type="term" value="F:helicase activity"/>
    <property type="evidence" value="ECO:0007669"/>
    <property type="project" value="UniProtKB-KW"/>
</dbReference>
<dbReference type="Proteomes" id="UP000315783">
    <property type="component" value="Unassembled WGS sequence"/>
</dbReference>
<evidence type="ECO:0000256" key="7">
    <source>
        <dbReference type="ARBA" id="ARBA00022741"/>
    </source>
</evidence>
<evidence type="ECO:0000259" key="16">
    <source>
        <dbReference type="PROSITE" id="PS50142"/>
    </source>
</evidence>
<keyword evidence="12" id="KW-0051">Antiviral defense</keyword>
<reference evidence="20 21" key="1">
    <citation type="journal article" date="2019" name="Appl. Microbiol. Biotechnol.">
        <title>Genome sequence of Isaria javanica and comparative genome analysis insights into family S53 peptidase evolution in fungal entomopathogens.</title>
        <authorList>
            <person name="Lin R."/>
            <person name="Zhang X."/>
            <person name="Xin B."/>
            <person name="Zou M."/>
            <person name="Gao Y."/>
            <person name="Qin F."/>
            <person name="Hu Q."/>
            <person name="Xie B."/>
            <person name="Cheng X."/>
        </authorList>
    </citation>
    <scope>NUCLEOTIDE SEQUENCE [LARGE SCALE GENOMIC DNA]</scope>
    <source>
        <strain evidence="20 21">IJ1G</strain>
    </source>
</reference>
<keyword evidence="7" id="KW-0547">Nucleotide-binding</keyword>
<evidence type="ECO:0000259" key="17">
    <source>
        <dbReference type="PROSITE" id="PS51192"/>
    </source>
</evidence>
<dbReference type="Pfam" id="PF00271">
    <property type="entry name" value="Helicase_C"/>
    <property type="match status" value="1"/>
</dbReference>
<feature type="domain" description="Helicase C-terminal" evidence="18">
    <location>
        <begin position="393"/>
        <end position="558"/>
    </location>
</feature>
<dbReference type="PROSITE" id="PS50142">
    <property type="entry name" value="RNASE_3_2"/>
    <property type="match status" value="2"/>
</dbReference>
<gene>
    <name evidence="20" type="ORF">IF1G_11299</name>
</gene>
<evidence type="ECO:0000256" key="2">
    <source>
        <dbReference type="ARBA" id="ARBA00001946"/>
    </source>
</evidence>
<dbReference type="GO" id="GO:0050688">
    <property type="term" value="P:regulation of defense response to virus"/>
    <property type="evidence" value="ECO:0007669"/>
    <property type="project" value="UniProtKB-KW"/>
</dbReference>
<dbReference type="GO" id="GO:0030422">
    <property type="term" value="P:siRNA processing"/>
    <property type="evidence" value="ECO:0007669"/>
    <property type="project" value="TreeGrafter"/>
</dbReference>
<evidence type="ECO:0000256" key="8">
    <source>
        <dbReference type="ARBA" id="ARBA00022801"/>
    </source>
</evidence>
<comment type="cofactor">
    <cofactor evidence="2">
        <name>Mg(2+)</name>
        <dbReference type="ChEBI" id="CHEBI:18420"/>
    </cofactor>
</comment>
<sequence length="1457" mass="162443">MHSQYAAERRHPSKHKIRDNSVFKTWLEDHARVDDYGELPASSAPSEGLSDAAVEISALIVTPREYQNELFERAKKKNTIVVLDTGSGKTLIAIMLLRYVLEQELEDRSRGCIRKTAFFVVDKVALCQQQYQVVHANLPFSVTKFYGEQQPMEQAPQHWNAQFEENMIIVCTAQILLDCLSHGFIKMKQINLLIFDEVHHAKKEHPYAAIMKRYYPRNDNDKPRVLGLTASPIDTGTLDMDAAVQRLESLMCSEIATVSDEVLEAGWVKREQKEKVRFYQPLRATQESYTKLTRIIDEHARQIPQLNSSVHCAVKMGSALGPWCADHFWQVLLTNDVMKNMALQSAKNSKTEFNYDRYESASSALESLRPLVDSHEFAGLPTDDGAISSKLAVLRETLCSAFAENRATKCLVFVDEQYVAMILADYFGQPGTAPSGMAADFMVGLAKTSNLANMSQRQRMMKLNNFKYGDTNCLFATSVAEEGLDIPACDLVIRFDMCSSAIQYIQSRGRARKASSVYITMMEQDNNEHMKRLQNVMYDAQCLRRFCQSLPPDRKIGAYERIPEKELVVADTATLSSQNSMTVLARFVSTLAQGTDKNPTPEYVVSGTGTGFICWVILPDSAPFKSTSGSVEGSKIRARCAAAYEACERLIQLGSINENLQPTFKKQLPRMRNARLSLRSKKQKEYTMLLKPKMWTSLPAEIPARLFQTFIEIHPGCAGVTTLALLTREKLPNIEPIGLFITTDLKVSAHLVAGGPVDVLPEQVQGLAAFTLRLFDDVFSKQFDAKNEEIPFFIAPTCTSSSGHEKGGVDWQRLEQMVLSTDEKLIADRGNLAHQQFVVDPHDGSRKFVLHELEPTLRASDPTPADVPEHKSNAYLASDKSIMQYSCSTRGPHRQSIIFDTEQPVYRAMLLSLRRNFLDEKDVENFRQDQFCYITLQCLKLSPISADVARAALLLPSILYRLESALIVAEAVDLLGLSLPLQLALEAFTKTQIDSDDEAVDGEHDELGGQFNYERLEFLGDTFLKMATTIALYTRNSSANEFEHHVERMLLLCNKNLFNTALDLGIQAYIRSGSFDRRTWYPNLRLVRGKSAKTTVVQHLGDKTIADVCEAIIGAAYMTGVESGNMDEAVRAVTKVVNSANHDMSCFADYYAGFSAPGWHSSPGSASVRATVDRVAGLVGYRFRSPLLLRSVFTHPSYKAEEIPNYQTLEFLGDALLDMAVVDHLFRANPDAGPQWLTEHKMAVCGNQFLGWLCVGLGLQREILTADAAVPGQIRAYEERLAYLRETDEAAAARDGRPPSKGYWTLATRPPKVLADVVEALLGAMFVDARYDYAVVRAFFERLVRPHLDDMDGYDALGAGHVVTQAAHALQGRYGCGRWRFCVSEVPCESRTGLPALTASDCVCALVVHGQVRWHAKAASAVEAKSKVAAMLLADLHGVGRDSYRAEMNCDCDSGRD</sequence>
<keyword evidence="8" id="KW-0378">Hydrolase</keyword>
<dbReference type="Gene3D" id="3.30.160.380">
    <property type="entry name" value="Dicer dimerisation domain"/>
    <property type="match status" value="1"/>
</dbReference>
<protein>
    <recommendedName>
        <fullName evidence="3">Dicer-like protein 1</fullName>
    </recommendedName>
</protein>
<dbReference type="OrthoDB" id="416741at2759"/>
<evidence type="ECO:0000256" key="5">
    <source>
        <dbReference type="ARBA" id="ARBA00022723"/>
    </source>
</evidence>
<dbReference type="InterPro" id="IPR036389">
    <property type="entry name" value="RNase_III_sf"/>
</dbReference>
<evidence type="ECO:0000259" key="18">
    <source>
        <dbReference type="PROSITE" id="PS51194"/>
    </source>
</evidence>
<dbReference type="InterPro" id="IPR000999">
    <property type="entry name" value="RNase_III_dom"/>
</dbReference>
<dbReference type="PANTHER" id="PTHR14950:SF62">
    <property type="entry name" value="DICER-LIKE PROTEIN 1"/>
    <property type="match status" value="1"/>
</dbReference>
<keyword evidence="4" id="KW-0930">Antiviral protein</keyword>
<dbReference type="SMART" id="SM00487">
    <property type="entry name" value="DEXDc"/>
    <property type="match status" value="1"/>
</dbReference>
<dbReference type="GO" id="GO:0005737">
    <property type="term" value="C:cytoplasm"/>
    <property type="evidence" value="ECO:0007669"/>
    <property type="project" value="TreeGrafter"/>
</dbReference>
<feature type="domain" description="Dicer dsRNA-binding fold" evidence="19">
    <location>
        <begin position="580"/>
        <end position="670"/>
    </location>
</feature>
<dbReference type="PANTHER" id="PTHR14950">
    <property type="entry name" value="DICER-RELATED"/>
    <property type="match status" value="1"/>
</dbReference>
<dbReference type="GO" id="GO:0003723">
    <property type="term" value="F:RNA binding"/>
    <property type="evidence" value="ECO:0007669"/>
    <property type="project" value="UniProtKB-UniRule"/>
</dbReference>
<keyword evidence="6" id="KW-0677">Repeat</keyword>
<dbReference type="GO" id="GO:0005524">
    <property type="term" value="F:ATP binding"/>
    <property type="evidence" value="ECO:0007669"/>
    <property type="project" value="UniProtKB-KW"/>
</dbReference>
<evidence type="ECO:0000256" key="10">
    <source>
        <dbReference type="ARBA" id="ARBA00022840"/>
    </source>
</evidence>
<evidence type="ECO:0000313" key="21">
    <source>
        <dbReference type="Proteomes" id="UP000315783"/>
    </source>
</evidence>
<dbReference type="InterPro" id="IPR038248">
    <property type="entry name" value="Dicer_dimer_sf"/>
</dbReference>
<dbReference type="Gene3D" id="3.40.50.300">
    <property type="entry name" value="P-loop containing nucleotide triphosphate hydrolases"/>
    <property type="match status" value="2"/>
</dbReference>
<dbReference type="EMBL" id="SPUK01000041">
    <property type="protein sequence ID" value="TQV90046.1"/>
    <property type="molecule type" value="Genomic_DNA"/>
</dbReference>
<dbReference type="PROSITE" id="PS51192">
    <property type="entry name" value="HELICASE_ATP_BIND_1"/>
    <property type="match status" value="1"/>
</dbReference>